<gene>
    <name evidence="1" type="ORF">H0E87_004025</name>
</gene>
<dbReference type="InterPro" id="IPR027417">
    <property type="entry name" value="P-loop_NTPase"/>
</dbReference>
<reference evidence="1" key="1">
    <citation type="journal article" date="2021" name="J. Hered.">
        <title>Genome Assembly of Salicaceae Populus deltoides (Eastern Cottonwood) I-69 Based on Nanopore Sequencing and Hi-C Technologies.</title>
        <authorList>
            <person name="Bai S."/>
            <person name="Wu H."/>
            <person name="Zhang J."/>
            <person name="Pan Z."/>
            <person name="Zhao W."/>
            <person name="Li Z."/>
            <person name="Tong C."/>
        </authorList>
    </citation>
    <scope>NUCLEOTIDE SEQUENCE</scope>
    <source>
        <tissue evidence="1">Leaf</tissue>
    </source>
</reference>
<protein>
    <submittedName>
        <fullName evidence="1">Uncharacterized protein</fullName>
    </submittedName>
</protein>
<comment type="caution">
    <text evidence="1">The sequence shown here is derived from an EMBL/GenBank/DDBJ whole genome shotgun (WGS) entry which is preliminary data.</text>
</comment>
<evidence type="ECO:0000313" key="2">
    <source>
        <dbReference type="Proteomes" id="UP000807159"/>
    </source>
</evidence>
<dbReference type="Proteomes" id="UP000807159">
    <property type="component" value="Chromosome 2"/>
</dbReference>
<evidence type="ECO:0000313" key="1">
    <source>
        <dbReference type="EMBL" id="KAH8515391.1"/>
    </source>
</evidence>
<keyword evidence="2" id="KW-1185">Reference proteome</keyword>
<dbReference type="Gene3D" id="3.40.50.300">
    <property type="entry name" value="P-loop containing nucleotide triphosphate hydrolases"/>
    <property type="match status" value="1"/>
</dbReference>
<proteinExistence type="predicted"/>
<accession>A0A8T2ZDN7</accession>
<organism evidence="1 2">
    <name type="scientific">Populus deltoides</name>
    <name type="common">Eastern poplar</name>
    <name type="synonym">Eastern cottonwood</name>
    <dbReference type="NCBI Taxonomy" id="3696"/>
    <lineage>
        <taxon>Eukaryota</taxon>
        <taxon>Viridiplantae</taxon>
        <taxon>Streptophyta</taxon>
        <taxon>Embryophyta</taxon>
        <taxon>Tracheophyta</taxon>
        <taxon>Spermatophyta</taxon>
        <taxon>Magnoliopsida</taxon>
        <taxon>eudicotyledons</taxon>
        <taxon>Gunneridae</taxon>
        <taxon>Pentapetalae</taxon>
        <taxon>rosids</taxon>
        <taxon>fabids</taxon>
        <taxon>Malpighiales</taxon>
        <taxon>Salicaceae</taxon>
        <taxon>Saliceae</taxon>
        <taxon>Populus</taxon>
    </lineage>
</organism>
<name>A0A8T2ZDN7_POPDE</name>
<sequence length="234" mass="26097">MSIGHVYGSNAHRSCSFLLSAGQSSRNIEKPELFSSLCTQYYQSSVFLDRSLTLSPPCCNHEKRAADPFLFRIGLPAFDFYLLSTSILGSQKREIPNVVAASMDGFRLCCSELDAMEAKLASWSFAFVFETLSDHSSFDSFVGESASWTFAPTLLPRCLEKLRKEVDDHWCCEPVYAPSLDHGVGEPEEDGYLCEPSAYKVVIVEGNYLLLEDGAWKDVSSMFDEKLSVMFLLG</sequence>
<dbReference type="EMBL" id="JACEGQ020000002">
    <property type="protein sequence ID" value="KAH8515391.1"/>
    <property type="molecule type" value="Genomic_DNA"/>
</dbReference>
<dbReference type="AlphaFoldDB" id="A0A8T2ZDN7"/>